<dbReference type="InterPro" id="IPR013098">
    <property type="entry name" value="Ig_I-set"/>
</dbReference>
<dbReference type="Pfam" id="PF07679">
    <property type="entry name" value="I-set"/>
    <property type="match status" value="1"/>
</dbReference>
<proteinExistence type="predicted"/>
<dbReference type="EMBL" id="CAJOBI010372863">
    <property type="protein sequence ID" value="CAF5229862.1"/>
    <property type="molecule type" value="Genomic_DNA"/>
</dbReference>
<evidence type="ECO:0000259" key="1">
    <source>
        <dbReference type="Pfam" id="PF07679"/>
    </source>
</evidence>
<name>A0A8S3KJ94_9BILA</name>
<evidence type="ECO:0000313" key="2">
    <source>
        <dbReference type="EMBL" id="CAF5229862.1"/>
    </source>
</evidence>
<dbReference type="SUPFAM" id="SSF48726">
    <property type="entry name" value="Immunoglobulin"/>
    <property type="match status" value="1"/>
</dbReference>
<dbReference type="InterPro" id="IPR036179">
    <property type="entry name" value="Ig-like_dom_sf"/>
</dbReference>
<protein>
    <recommendedName>
        <fullName evidence="1">Immunoglobulin I-set domain-containing protein</fullName>
    </recommendedName>
</protein>
<gene>
    <name evidence="2" type="ORF">SMN809_LOCUS86782</name>
</gene>
<feature type="non-terminal residue" evidence="2">
    <location>
        <position position="1"/>
    </location>
</feature>
<feature type="domain" description="Immunoglobulin I-set" evidence="1">
    <location>
        <begin position="4"/>
        <end position="59"/>
    </location>
</feature>
<feature type="non-terminal residue" evidence="2">
    <location>
        <position position="60"/>
    </location>
</feature>
<dbReference type="InterPro" id="IPR013783">
    <property type="entry name" value="Ig-like_fold"/>
</dbReference>
<dbReference type="Gene3D" id="2.60.40.10">
    <property type="entry name" value="Immunoglobulins"/>
    <property type="match status" value="1"/>
</dbReference>
<evidence type="ECO:0000313" key="3">
    <source>
        <dbReference type="Proteomes" id="UP000676336"/>
    </source>
</evidence>
<sequence>KNIQFTTPLKDVEFDEWSKCILECEVNKRNAECHWYKDIMEIRPNDHYQFEVDNKTQRLI</sequence>
<comment type="caution">
    <text evidence="2">The sequence shown here is derived from an EMBL/GenBank/DDBJ whole genome shotgun (WGS) entry which is preliminary data.</text>
</comment>
<accession>A0A8S3KJ94</accession>
<dbReference type="AlphaFoldDB" id="A0A8S3KJ94"/>
<dbReference type="Proteomes" id="UP000676336">
    <property type="component" value="Unassembled WGS sequence"/>
</dbReference>
<organism evidence="2 3">
    <name type="scientific">Rotaria magnacalcarata</name>
    <dbReference type="NCBI Taxonomy" id="392030"/>
    <lineage>
        <taxon>Eukaryota</taxon>
        <taxon>Metazoa</taxon>
        <taxon>Spiralia</taxon>
        <taxon>Gnathifera</taxon>
        <taxon>Rotifera</taxon>
        <taxon>Eurotatoria</taxon>
        <taxon>Bdelloidea</taxon>
        <taxon>Philodinida</taxon>
        <taxon>Philodinidae</taxon>
        <taxon>Rotaria</taxon>
    </lineage>
</organism>
<reference evidence="2" key="1">
    <citation type="submission" date="2021-02" db="EMBL/GenBank/DDBJ databases">
        <authorList>
            <person name="Nowell W R."/>
        </authorList>
    </citation>
    <scope>NUCLEOTIDE SEQUENCE</scope>
</reference>